<organism evidence="1">
    <name type="scientific">Arundo donax</name>
    <name type="common">Giant reed</name>
    <name type="synonym">Donax arundinaceus</name>
    <dbReference type="NCBI Taxonomy" id="35708"/>
    <lineage>
        <taxon>Eukaryota</taxon>
        <taxon>Viridiplantae</taxon>
        <taxon>Streptophyta</taxon>
        <taxon>Embryophyta</taxon>
        <taxon>Tracheophyta</taxon>
        <taxon>Spermatophyta</taxon>
        <taxon>Magnoliopsida</taxon>
        <taxon>Liliopsida</taxon>
        <taxon>Poales</taxon>
        <taxon>Poaceae</taxon>
        <taxon>PACMAD clade</taxon>
        <taxon>Arundinoideae</taxon>
        <taxon>Arundineae</taxon>
        <taxon>Arundo</taxon>
    </lineage>
</organism>
<dbReference type="EMBL" id="GBRH01164818">
    <property type="protein sequence ID" value="JAE33078.1"/>
    <property type="molecule type" value="Transcribed_RNA"/>
</dbReference>
<proteinExistence type="predicted"/>
<dbReference type="AlphaFoldDB" id="A0A0A9HJN0"/>
<reference evidence="1" key="1">
    <citation type="submission" date="2014-09" db="EMBL/GenBank/DDBJ databases">
        <authorList>
            <person name="Magalhaes I.L.F."/>
            <person name="Oliveira U."/>
            <person name="Santos F.R."/>
            <person name="Vidigal T.H.D.A."/>
            <person name="Brescovit A.D."/>
            <person name="Santos A.J."/>
        </authorList>
    </citation>
    <scope>NUCLEOTIDE SEQUENCE</scope>
    <source>
        <tissue evidence="1">Shoot tissue taken approximately 20 cm above the soil surface</tissue>
    </source>
</reference>
<accession>A0A0A9HJN0</accession>
<sequence>MPAPTAPGAKNEEKGEESCNHHKCLNADHSRPWAIPAMFQLIRDGVCGVHQLLLHLTCVVCI</sequence>
<name>A0A0A9HJN0_ARUDO</name>
<reference evidence="1" key="2">
    <citation type="journal article" date="2015" name="Data Brief">
        <title>Shoot transcriptome of the giant reed, Arundo donax.</title>
        <authorList>
            <person name="Barrero R.A."/>
            <person name="Guerrero F.D."/>
            <person name="Moolhuijzen P."/>
            <person name="Goolsby J.A."/>
            <person name="Tidwell J."/>
            <person name="Bellgard S.E."/>
            <person name="Bellgard M.I."/>
        </authorList>
    </citation>
    <scope>NUCLEOTIDE SEQUENCE</scope>
    <source>
        <tissue evidence="1">Shoot tissue taken approximately 20 cm above the soil surface</tissue>
    </source>
</reference>
<evidence type="ECO:0000313" key="1">
    <source>
        <dbReference type="EMBL" id="JAE33078.1"/>
    </source>
</evidence>
<protein>
    <submittedName>
        <fullName evidence="1">Uncharacterized protein</fullName>
    </submittedName>
</protein>